<evidence type="ECO:0000313" key="2">
    <source>
        <dbReference type="EMBL" id="KAK7196058.1"/>
    </source>
</evidence>
<evidence type="ECO:0000313" key="3">
    <source>
        <dbReference type="Proteomes" id="UP001430356"/>
    </source>
</evidence>
<feature type="region of interest" description="Disordered" evidence="1">
    <location>
        <begin position="137"/>
        <end position="165"/>
    </location>
</feature>
<sequence length="198" mass="21025">MDISEIETLHREITHTEADLQALFESTAIALDEMQASTMSIEDGASIHQFLTELSSKVDQLYMRQGVAGQPRPPPAAPALSPHHPPPATTTVPGVYGFPERATGQASGTSGTTSPGTRFPTRREGLPVVAVADRLPHAASGPQGAPPTDAAHQPRQSRILHDAGDPGALLHGVRCGLHRPRDINAPENRDIAALLNRI</sequence>
<dbReference type="Proteomes" id="UP001430356">
    <property type="component" value="Unassembled WGS sequence"/>
</dbReference>
<organism evidence="2 3">
    <name type="scientific">Novymonas esmeraldas</name>
    <dbReference type="NCBI Taxonomy" id="1808958"/>
    <lineage>
        <taxon>Eukaryota</taxon>
        <taxon>Discoba</taxon>
        <taxon>Euglenozoa</taxon>
        <taxon>Kinetoplastea</taxon>
        <taxon>Metakinetoplastina</taxon>
        <taxon>Trypanosomatida</taxon>
        <taxon>Trypanosomatidae</taxon>
        <taxon>Novymonas</taxon>
    </lineage>
</organism>
<feature type="compositionally biased region" description="Pro residues" evidence="1">
    <location>
        <begin position="71"/>
        <end position="88"/>
    </location>
</feature>
<reference evidence="2 3" key="1">
    <citation type="journal article" date="2021" name="MBio">
        <title>A New Model Trypanosomatid, Novymonas esmeraldas: Genomic Perception of Its 'Candidatus Pandoraea novymonadis' Endosymbiont.</title>
        <authorList>
            <person name="Zakharova A."/>
            <person name="Saura A."/>
            <person name="Butenko A."/>
            <person name="Podesvova L."/>
            <person name="Warmusova S."/>
            <person name="Kostygov A.Y."/>
            <person name="Nenarokova A."/>
            <person name="Lukes J."/>
            <person name="Opperdoes F.R."/>
            <person name="Yurchenko V."/>
        </authorList>
    </citation>
    <scope>NUCLEOTIDE SEQUENCE [LARGE SCALE GENOMIC DNA]</scope>
    <source>
        <strain evidence="2 3">E262AT.01</strain>
    </source>
</reference>
<feature type="region of interest" description="Disordered" evidence="1">
    <location>
        <begin position="67"/>
        <end position="122"/>
    </location>
</feature>
<protein>
    <submittedName>
        <fullName evidence="2">Uncharacterized protein</fullName>
    </submittedName>
</protein>
<keyword evidence="3" id="KW-1185">Reference proteome</keyword>
<gene>
    <name evidence="2" type="ORF">NESM_000539900</name>
</gene>
<dbReference type="AlphaFoldDB" id="A0AAW0EPU0"/>
<dbReference type="EMBL" id="JAECZO010000067">
    <property type="protein sequence ID" value="KAK7196058.1"/>
    <property type="molecule type" value="Genomic_DNA"/>
</dbReference>
<proteinExistence type="predicted"/>
<feature type="compositionally biased region" description="Low complexity" evidence="1">
    <location>
        <begin position="89"/>
        <end position="119"/>
    </location>
</feature>
<name>A0AAW0EPU0_9TRYP</name>
<accession>A0AAW0EPU0</accession>
<evidence type="ECO:0000256" key="1">
    <source>
        <dbReference type="SAM" id="MobiDB-lite"/>
    </source>
</evidence>
<comment type="caution">
    <text evidence="2">The sequence shown here is derived from an EMBL/GenBank/DDBJ whole genome shotgun (WGS) entry which is preliminary data.</text>
</comment>